<dbReference type="EMBL" id="JAACXV010000382">
    <property type="protein sequence ID" value="KAF7278921.1"/>
    <property type="molecule type" value="Genomic_DNA"/>
</dbReference>
<sequence length="99" mass="11505">MIISRGASTLRTIRSLQCNAIQFKQSVRNSGHGTWNYRKSAPPPRINVICANIVQGVAWWWILWHLWTEPGHVFGEFEYPDPTKWTDEELGIPEELELE</sequence>
<gene>
    <name evidence="12" type="ORF">GWI33_007867</name>
</gene>
<dbReference type="Proteomes" id="UP000625711">
    <property type="component" value="Unassembled WGS sequence"/>
</dbReference>
<dbReference type="AlphaFoldDB" id="A0A834MBM1"/>
<dbReference type="GO" id="GO:0032981">
    <property type="term" value="P:mitochondrial respiratory chain complex I assembly"/>
    <property type="evidence" value="ECO:0007669"/>
    <property type="project" value="TreeGrafter"/>
</dbReference>
<comment type="subunit">
    <text evidence="4">Complex I is composed of 45 different subunits.</text>
</comment>
<dbReference type="InterPro" id="IPR026627">
    <property type="entry name" value="NDUFB2_animal"/>
</dbReference>
<evidence type="ECO:0000256" key="1">
    <source>
        <dbReference type="ARBA" id="ARBA00003195"/>
    </source>
</evidence>
<dbReference type="PANTHER" id="PTHR15223:SF1">
    <property type="entry name" value="NADH DEHYDROGENASE [UBIQUINONE] 1 BETA SUBCOMPLEX SUBUNIT 2, MITOCHONDRIAL"/>
    <property type="match status" value="1"/>
</dbReference>
<proteinExistence type="inferred from homology"/>
<name>A0A834MBM1_RHYFE</name>
<comment type="function">
    <text evidence="1">Accessory subunit of the mitochondrial membrane respiratory chain NADH dehydrogenase (Complex I), that is believed not to be involved in catalysis. Complex I functions in the transfer of electrons from NADH to the respiratory chain. The immediate electron acceptor for the enzyme is believed to be ubiquinone.</text>
</comment>
<evidence type="ECO:0000256" key="3">
    <source>
        <dbReference type="ARBA" id="ARBA00005923"/>
    </source>
</evidence>
<evidence type="ECO:0000313" key="12">
    <source>
        <dbReference type="EMBL" id="KAF7278921.1"/>
    </source>
</evidence>
<reference evidence="12" key="1">
    <citation type="submission" date="2020-08" db="EMBL/GenBank/DDBJ databases">
        <title>Genome sequencing and assembly of the red palm weevil Rhynchophorus ferrugineus.</title>
        <authorList>
            <person name="Dias G.B."/>
            <person name="Bergman C.M."/>
            <person name="Manee M."/>
        </authorList>
    </citation>
    <scope>NUCLEOTIDE SEQUENCE</scope>
    <source>
        <strain evidence="12">AA-2017</strain>
        <tissue evidence="12">Whole larva</tissue>
    </source>
</reference>
<evidence type="ECO:0000256" key="6">
    <source>
        <dbReference type="ARBA" id="ARBA00022660"/>
    </source>
</evidence>
<keyword evidence="9" id="KW-0249">Electron transport</keyword>
<evidence type="ECO:0000256" key="5">
    <source>
        <dbReference type="ARBA" id="ARBA00022448"/>
    </source>
</evidence>
<evidence type="ECO:0000256" key="8">
    <source>
        <dbReference type="ARBA" id="ARBA00022946"/>
    </source>
</evidence>
<keyword evidence="13" id="KW-1185">Reference proteome</keyword>
<keyword evidence="5" id="KW-0813">Transport</keyword>
<evidence type="ECO:0000256" key="9">
    <source>
        <dbReference type="ARBA" id="ARBA00022982"/>
    </source>
</evidence>
<keyword evidence="11" id="KW-0472">Membrane</keyword>
<dbReference type="OrthoDB" id="6241903at2759"/>
<dbReference type="PANTHER" id="PTHR15223">
    <property type="entry name" value="NADH-UBIQUINONE OXIDOREDUCTASE AGGG SUBUNIT"/>
    <property type="match status" value="1"/>
</dbReference>
<dbReference type="Pfam" id="PF14813">
    <property type="entry name" value="NADH_B2"/>
    <property type="match status" value="1"/>
</dbReference>
<evidence type="ECO:0000256" key="7">
    <source>
        <dbReference type="ARBA" id="ARBA00022792"/>
    </source>
</evidence>
<organism evidence="12 13">
    <name type="scientific">Rhynchophorus ferrugineus</name>
    <name type="common">Red palm weevil</name>
    <name type="synonym">Curculio ferrugineus</name>
    <dbReference type="NCBI Taxonomy" id="354439"/>
    <lineage>
        <taxon>Eukaryota</taxon>
        <taxon>Metazoa</taxon>
        <taxon>Ecdysozoa</taxon>
        <taxon>Arthropoda</taxon>
        <taxon>Hexapoda</taxon>
        <taxon>Insecta</taxon>
        <taxon>Pterygota</taxon>
        <taxon>Neoptera</taxon>
        <taxon>Endopterygota</taxon>
        <taxon>Coleoptera</taxon>
        <taxon>Polyphaga</taxon>
        <taxon>Cucujiformia</taxon>
        <taxon>Curculionidae</taxon>
        <taxon>Dryophthorinae</taxon>
        <taxon>Rhynchophorus</taxon>
    </lineage>
</organism>
<dbReference type="GO" id="GO:0045271">
    <property type="term" value="C:respiratory chain complex I"/>
    <property type="evidence" value="ECO:0007669"/>
    <property type="project" value="InterPro"/>
</dbReference>
<keyword evidence="7" id="KW-0999">Mitochondrion inner membrane</keyword>
<keyword evidence="6" id="KW-0679">Respiratory chain</keyword>
<protein>
    <submittedName>
        <fullName evidence="12">Uncharacterized protein</fullName>
    </submittedName>
</protein>
<evidence type="ECO:0000256" key="10">
    <source>
        <dbReference type="ARBA" id="ARBA00023128"/>
    </source>
</evidence>
<evidence type="ECO:0000313" key="13">
    <source>
        <dbReference type="Proteomes" id="UP000625711"/>
    </source>
</evidence>
<dbReference type="GO" id="GO:0005743">
    <property type="term" value="C:mitochondrial inner membrane"/>
    <property type="evidence" value="ECO:0007669"/>
    <property type="project" value="UniProtKB-SubCell"/>
</dbReference>
<evidence type="ECO:0000256" key="2">
    <source>
        <dbReference type="ARBA" id="ARBA00004443"/>
    </source>
</evidence>
<keyword evidence="10" id="KW-0496">Mitochondrion</keyword>
<comment type="subcellular location">
    <subcellularLocation>
        <location evidence="2">Mitochondrion inner membrane</location>
        <topology evidence="2">Peripheral membrane protein</topology>
        <orientation evidence="2">Matrix side</orientation>
    </subcellularLocation>
</comment>
<comment type="caution">
    <text evidence="12">The sequence shown here is derived from an EMBL/GenBank/DDBJ whole genome shotgun (WGS) entry which is preliminary data.</text>
</comment>
<evidence type="ECO:0000256" key="11">
    <source>
        <dbReference type="ARBA" id="ARBA00023136"/>
    </source>
</evidence>
<evidence type="ECO:0000256" key="4">
    <source>
        <dbReference type="ARBA" id="ARBA00011533"/>
    </source>
</evidence>
<keyword evidence="8" id="KW-0809">Transit peptide</keyword>
<comment type="similarity">
    <text evidence="3">Belongs to the complex I NDUFB2 subunit family.</text>
</comment>
<accession>A0A834MBM1</accession>